<feature type="signal peptide" evidence="2">
    <location>
        <begin position="1"/>
        <end position="32"/>
    </location>
</feature>
<evidence type="ECO:0000313" key="3">
    <source>
        <dbReference type="EMBL" id="MFH5228331.1"/>
    </source>
</evidence>
<comment type="caution">
    <text evidence="3">The sequence shown here is derived from an EMBL/GenBank/DDBJ whole genome shotgun (WGS) entry which is preliminary data.</text>
</comment>
<protein>
    <recommendedName>
        <fullName evidence="7">Twin-arginine translocation signal domain-containing protein</fullName>
    </recommendedName>
</protein>
<dbReference type="EMBL" id="JBIMSN010000026">
    <property type="protein sequence ID" value="MFH5228331.1"/>
    <property type="molecule type" value="Genomic_DNA"/>
</dbReference>
<dbReference type="InterPro" id="IPR006311">
    <property type="entry name" value="TAT_signal"/>
</dbReference>
<evidence type="ECO:0000313" key="4">
    <source>
        <dbReference type="EMBL" id="MFH5241242.1"/>
    </source>
</evidence>
<feature type="chain" id="PRO_5045033580" description="Twin-arginine translocation signal domain-containing protein" evidence="2">
    <location>
        <begin position="33"/>
        <end position="106"/>
    </location>
</feature>
<feature type="region of interest" description="Disordered" evidence="1">
    <location>
        <begin position="79"/>
        <end position="106"/>
    </location>
</feature>
<organism evidence="3 6">
    <name type="scientific">Antrihabitans spumae</name>
    <dbReference type="NCBI Taxonomy" id="3373370"/>
    <lineage>
        <taxon>Bacteria</taxon>
        <taxon>Bacillati</taxon>
        <taxon>Actinomycetota</taxon>
        <taxon>Actinomycetes</taxon>
        <taxon>Mycobacteriales</taxon>
        <taxon>Nocardiaceae</taxon>
        <taxon>Antrihabitans</taxon>
    </lineage>
</organism>
<name>A0ABW7K152_9NOCA</name>
<evidence type="ECO:0000313" key="6">
    <source>
        <dbReference type="Proteomes" id="UP001609219"/>
    </source>
</evidence>
<proteinExistence type="predicted"/>
<evidence type="ECO:0000256" key="1">
    <source>
        <dbReference type="SAM" id="MobiDB-lite"/>
    </source>
</evidence>
<evidence type="ECO:0000256" key="2">
    <source>
        <dbReference type="SAM" id="SignalP"/>
    </source>
</evidence>
<evidence type="ECO:0000313" key="5">
    <source>
        <dbReference type="Proteomes" id="UP001609176"/>
    </source>
</evidence>
<keyword evidence="2" id="KW-0732">Signal</keyword>
<accession>A0ABW7K152</accession>
<dbReference type="Proteomes" id="UP001609176">
    <property type="component" value="Unassembled WGS sequence"/>
</dbReference>
<feature type="compositionally biased region" description="Low complexity" evidence="1">
    <location>
        <begin position="88"/>
        <end position="106"/>
    </location>
</feature>
<dbReference type="RefSeq" id="WP_395123678.1">
    <property type="nucleotide sequence ID" value="NZ_JBIMSN010000026.1"/>
</dbReference>
<keyword evidence="6" id="KW-1185">Reference proteome</keyword>
<dbReference type="PROSITE" id="PS51318">
    <property type="entry name" value="TAT"/>
    <property type="match status" value="1"/>
</dbReference>
<dbReference type="Proteomes" id="UP001609219">
    <property type="component" value="Unassembled WGS sequence"/>
</dbReference>
<gene>
    <name evidence="4" type="ORF">ACHIPV_05000</name>
    <name evidence="3" type="ORF">ACHIRB_07030</name>
</gene>
<dbReference type="EMBL" id="JBIMSP010000005">
    <property type="protein sequence ID" value="MFH5241242.1"/>
    <property type="molecule type" value="Genomic_DNA"/>
</dbReference>
<evidence type="ECO:0008006" key="7">
    <source>
        <dbReference type="Google" id="ProtNLM"/>
    </source>
</evidence>
<sequence length="106" mass="11093">MSGLSRRQFLTRATALAAFTGVDLTILGAALAAADEPFDGPSTLAQTILQGTRGSKSYRVLTAGPGEPYIPRLDVRMRQGPRPDARCSISATSPTSMSSTLSHRGG</sequence>
<reference evidence="5 6" key="1">
    <citation type="submission" date="2024-10" db="EMBL/GenBank/DDBJ databases">
        <authorList>
            <person name="Riesco R."/>
        </authorList>
    </citation>
    <scope>NUCLEOTIDE SEQUENCE [LARGE SCALE GENOMIC DNA]</scope>
    <source>
        <strain evidence="4 5">NCIMB 15448</strain>
        <strain evidence="3 6">NCIMB 15450</strain>
    </source>
</reference>